<dbReference type="RefSeq" id="XP_046062303.1">
    <property type="nucleotide sequence ID" value="XM_046204087.1"/>
</dbReference>
<evidence type="ECO:0000313" key="3">
    <source>
        <dbReference type="Proteomes" id="UP000769157"/>
    </source>
</evidence>
<reference evidence="2" key="2">
    <citation type="submission" date="2021-01" db="EMBL/GenBank/DDBJ databases">
        <authorList>
            <person name="Schikora-Tamarit M.A."/>
        </authorList>
    </citation>
    <scope>NUCLEOTIDE SEQUENCE</scope>
    <source>
        <strain evidence="2">CBS6075</strain>
    </source>
</reference>
<name>A0A9P8T711_9ASCO</name>
<organism evidence="2 3">
    <name type="scientific">Ogataea philodendri</name>
    <dbReference type="NCBI Taxonomy" id="1378263"/>
    <lineage>
        <taxon>Eukaryota</taxon>
        <taxon>Fungi</taxon>
        <taxon>Dikarya</taxon>
        <taxon>Ascomycota</taxon>
        <taxon>Saccharomycotina</taxon>
        <taxon>Pichiomycetes</taxon>
        <taxon>Pichiales</taxon>
        <taxon>Pichiaceae</taxon>
        <taxon>Ogataea</taxon>
    </lineage>
</organism>
<reference evidence="2" key="1">
    <citation type="journal article" date="2021" name="Open Biol.">
        <title>Shared evolutionary footprints suggest mitochondrial oxidative damage underlies multiple complex I losses in fungi.</title>
        <authorList>
            <person name="Schikora-Tamarit M.A."/>
            <person name="Marcet-Houben M."/>
            <person name="Nosek J."/>
            <person name="Gabaldon T."/>
        </authorList>
    </citation>
    <scope>NUCLEOTIDE SEQUENCE</scope>
    <source>
        <strain evidence="2">CBS6075</strain>
    </source>
</reference>
<dbReference type="EMBL" id="JAEUBE010000183">
    <property type="protein sequence ID" value="KAH3667491.1"/>
    <property type="molecule type" value="Genomic_DNA"/>
</dbReference>
<protein>
    <submittedName>
        <fullName evidence="2">Uncharacterized protein</fullName>
    </submittedName>
</protein>
<accession>A0A9P8T711</accession>
<evidence type="ECO:0000256" key="1">
    <source>
        <dbReference type="SAM" id="MobiDB-lite"/>
    </source>
</evidence>
<proteinExistence type="predicted"/>
<keyword evidence="3" id="KW-1185">Reference proteome</keyword>
<comment type="caution">
    <text evidence="2">The sequence shown here is derived from an EMBL/GenBank/DDBJ whole genome shotgun (WGS) entry which is preliminary data.</text>
</comment>
<sequence length="230" mass="25419">MCSNGANTREVRWLTAMSIPRHVLLGLDIQSAKTWAFCSSRFVDARPSLLVFKRSPLFTRCLNWSIVSLQPLITSSSIPPLMIKLWEFADVLPALLIKCNVSERELFQRGGPRQTDEHDLDHGVVKVHVIEDHGSSGKSCRAKLTRLNGIRSNCCFTSSTLDTESDRSATDARLDLGPSDFLDDTELRSPLTQSTTTDSGTVGGTGSWGEACDDCDLNLDEIDENRDCLL</sequence>
<dbReference type="AlphaFoldDB" id="A0A9P8T711"/>
<feature type="region of interest" description="Disordered" evidence="1">
    <location>
        <begin position="185"/>
        <end position="205"/>
    </location>
</feature>
<dbReference type="GeneID" id="70235107"/>
<evidence type="ECO:0000313" key="2">
    <source>
        <dbReference type="EMBL" id="KAH3667491.1"/>
    </source>
</evidence>
<gene>
    <name evidence="2" type="ORF">OGAPHI_003140</name>
</gene>
<dbReference type="Proteomes" id="UP000769157">
    <property type="component" value="Unassembled WGS sequence"/>
</dbReference>